<sequence length="159" mass="17883">MRRLASKAASPTRVDRGLHLILKVSETESASEPTLDEVEALNFKGKGTKRGKSKKGEAKDEKPASWSRQAWVRYTISSRRLRVQSGFGGKDMAEIVWPDVVEIRSVKRLLGDGDFVFFLKDGAKFEVRNVPKYEEARTFILEQCSEDVQAAYKSKGEVS</sequence>
<feature type="region of interest" description="Disordered" evidence="1">
    <location>
        <begin position="27"/>
        <end position="66"/>
    </location>
</feature>
<evidence type="ECO:0000313" key="4">
    <source>
        <dbReference type="Proteomes" id="UP001165082"/>
    </source>
</evidence>
<dbReference type="OrthoDB" id="3001at2759"/>
<reference evidence="3" key="1">
    <citation type="submission" date="2022-07" db="EMBL/GenBank/DDBJ databases">
        <title>Genome analysis of Parmales, a sister group of diatoms, reveals the evolutionary specialization of diatoms from phago-mixotrophs to photoautotrophs.</title>
        <authorList>
            <person name="Ban H."/>
            <person name="Sato S."/>
            <person name="Yoshikawa S."/>
            <person name="Kazumasa Y."/>
            <person name="Nakamura Y."/>
            <person name="Ichinomiya M."/>
            <person name="Saitoh K."/>
            <person name="Sato N."/>
            <person name="Blanc-Mathieu R."/>
            <person name="Endo H."/>
            <person name="Kuwata A."/>
            <person name="Ogata H."/>
        </authorList>
    </citation>
    <scope>NUCLEOTIDE SEQUENCE</scope>
</reference>
<evidence type="ECO:0000256" key="1">
    <source>
        <dbReference type="SAM" id="MobiDB-lite"/>
    </source>
</evidence>
<dbReference type="Proteomes" id="UP001165082">
    <property type="component" value="Unassembled WGS sequence"/>
</dbReference>
<dbReference type="PANTHER" id="PTHR35688">
    <property type="entry name" value="NAD(P)-LINKED OXIDOREDUCTASE SUPERFAMILY PROTEIN"/>
    <property type="match status" value="1"/>
</dbReference>
<gene>
    <name evidence="3" type="ORF">TrRE_jg2734</name>
</gene>
<organism evidence="3 4">
    <name type="scientific">Triparma retinervis</name>
    <dbReference type="NCBI Taxonomy" id="2557542"/>
    <lineage>
        <taxon>Eukaryota</taxon>
        <taxon>Sar</taxon>
        <taxon>Stramenopiles</taxon>
        <taxon>Ochrophyta</taxon>
        <taxon>Bolidophyceae</taxon>
        <taxon>Parmales</taxon>
        <taxon>Triparmaceae</taxon>
        <taxon>Triparma</taxon>
    </lineage>
</organism>
<evidence type="ECO:0000313" key="3">
    <source>
        <dbReference type="EMBL" id="GMH49761.1"/>
    </source>
</evidence>
<dbReference type="Pfam" id="PF03703">
    <property type="entry name" value="bPH_2"/>
    <property type="match status" value="1"/>
</dbReference>
<keyword evidence="4" id="KW-1185">Reference proteome</keyword>
<dbReference type="EMBL" id="BRXZ01001923">
    <property type="protein sequence ID" value="GMH49761.1"/>
    <property type="molecule type" value="Genomic_DNA"/>
</dbReference>
<protein>
    <recommendedName>
        <fullName evidence="2">YdbS-like PH domain-containing protein</fullName>
    </recommendedName>
</protein>
<comment type="caution">
    <text evidence="3">The sequence shown here is derived from an EMBL/GenBank/DDBJ whole genome shotgun (WGS) entry which is preliminary data.</text>
</comment>
<dbReference type="InterPro" id="IPR005182">
    <property type="entry name" value="YdbS-like_PH"/>
</dbReference>
<name>A0A9W6ZCF6_9STRA</name>
<feature type="compositionally biased region" description="Basic and acidic residues" evidence="1">
    <location>
        <begin position="54"/>
        <end position="63"/>
    </location>
</feature>
<dbReference type="PANTHER" id="PTHR35688:SF2">
    <property type="entry name" value="NAD(P)-LINKED OXIDOREDUCTASE SUPERFAMILY PROTEIN"/>
    <property type="match status" value="1"/>
</dbReference>
<dbReference type="AlphaFoldDB" id="A0A9W6ZCF6"/>
<feature type="domain" description="YdbS-like PH" evidence="2">
    <location>
        <begin position="71"/>
        <end position="140"/>
    </location>
</feature>
<proteinExistence type="predicted"/>
<evidence type="ECO:0000259" key="2">
    <source>
        <dbReference type="Pfam" id="PF03703"/>
    </source>
</evidence>
<accession>A0A9W6ZCF6</accession>